<dbReference type="EMBL" id="CYKH01000863">
    <property type="protein sequence ID" value="CUG53713.1"/>
    <property type="molecule type" value="Genomic_DNA"/>
</dbReference>
<dbReference type="AlphaFoldDB" id="A0A0S4J228"/>
<keyword evidence="2" id="KW-1133">Transmembrane helix</keyword>
<keyword evidence="5" id="KW-1185">Reference proteome</keyword>
<keyword evidence="2" id="KW-0812">Transmembrane</keyword>
<proteinExistence type="predicted"/>
<feature type="region of interest" description="Disordered" evidence="1">
    <location>
        <begin position="525"/>
        <end position="547"/>
    </location>
</feature>
<dbReference type="VEuPathDB" id="TriTrypDB:BSAL_92410"/>
<evidence type="ECO:0000256" key="3">
    <source>
        <dbReference type="SAM" id="SignalP"/>
    </source>
</evidence>
<feature type="signal peptide" evidence="3">
    <location>
        <begin position="1"/>
        <end position="23"/>
    </location>
</feature>
<feature type="region of interest" description="Disordered" evidence="1">
    <location>
        <begin position="122"/>
        <end position="155"/>
    </location>
</feature>
<keyword evidence="3" id="KW-0732">Signal</keyword>
<name>A0A0S4J228_BODSA</name>
<reference evidence="5" key="1">
    <citation type="submission" date="2015-09" db="EMBL/GenBank/DDBJ databases">
        <authorList>
            <consortium name="Pathogen Informatics"/>
        </authorList>
    </citation>
    <scope>NUCLEOTIDE SEQUENCE [LARGE SCALE GENOMIC DNA]</scope>
    <source>
        <strain evidence="5">Lake Konstanz</strain>
    </source>
</reference>
<sequence length="665" mass="74409">MTSLRVCSSLFLILLLVTPEVHGRKVKRSGSGGGGRSRSSSVGGDGNQTEGNTPDDDMVALRKYVDISYLRCAFQGQALLRVPDPHIKTTSTSKAHKFPYFVGTDDLPTTSWRTAAIDKETDTAAHHNRSGGSFDENGFDRPAPPPHQRRSASCHPTSLNCSTNPCGLQWIEDSEVYSGLDNIILVGDSTLLRLFQHMIRAKKEDYETKVGQLEEDFMNRTVVLSSGRKLVIHFIRALHVSTAIGEVDRAFKLATTPQSLIVFSFGPHDTSWLVFRRPMPGFRRSHVGTWNHARIYWNRFTTTLVHYIAFRLRMYEERGHGFVNEDNAAGRANGHQFRAKNAFHRPVVVFREQYLANCAHPKYTKYPLITRCGDLLMPIVIPHYRAYLAAMTSMMNIPTIGLDELLHPPTSSAIVEFQTAPVSLCMFVDAGHMNRECHRYELQLLIQAYRSTKRLGIVQGYDQARHGGATLYKLIQQAGLGARWERVLEMVRALPPVGYRPLSFLSCHYKGELLVDPINATVDDGPLCEPEEEDDGQQPNQRRKRWNPHQLRDAARLFDKFDGGSLELDVGAMDSIDIFEQRRTRCSRAALFASPFGTNMSLYLNTSIEGDDTVSVMDAAAADDAIITAPLRSSSHFPGAGIPAWITFAASTVLMAMFAVTLYRQ</sequence>
<feature type="chain" id="PRO_5006621934" evidence="3">
    <location>
        <begin position="24"/>
        <end position="665"/>
    </location>
</feature>
<feature type="transmembrane region" description="Helical" evidence="2">
    <location>
        <begin position="642"/>
        <end position="663"/>
    </location>
</feature>
<evidence type="ECO:0000313" key="5">
    <source>
        <dbReference type="Proteomes" id="UP000051952"/>
    </source>
</evidence>
<evidence type="ECO:0000313" key="4">
    <source>
        <dbReference type="EMBL" id="CUG53713.1"/>
    </source>
</evidence>
<feature type="region of interest" description="Disordered" evidence="1">
    <location>
        <begin position="24"/>
        <end position="56"/>
    </location>
</feature>
<keyword evidence="2" id="KW-0472">Membrane</keyword>
<evidence type="ECO:0000256" key="1">
    <source>
        <dbReference type="SAM" id="MobiDB-lite"/>
    </source>
</evidence>
<accession>A0A0S4J228</accession>
<gene>
    <name evidence="4" type="ORF">BSAL_80825</name>
</gene>
<evidence type="ECO:0000256" key="2">
    <source>
        <dbReference type="SAM" id="Phobius"/>
    </source>
</evidence>
<dbReference type="Proteomes" id="UP000051952">
    <property type="component" value="Unassembled WGS sequence"/>
</dbReference>
<organism evidence="4 5">
    <name type="scientific">Bodo saltans</name>
    <name type="common">Flagellated protozoan</name>
    <dbReference type="NCBI Taxonomy" id="75058"/>
    <lineage>
        <taxon>Eukaryota</taxon>
        <taxon>Discoba</taxon>
        <taxon>Euglenozoa</taxon>
        <taxon>Kinetoplastea</taxon>
        <taxon>Metakinetoplastina</taxon>
        <taxon>Eubodonida</taxon>
        <taxon>Bodonidae</taxon>
        <taxon>Bodo</taxon>
    </lineage>
</organism>
<protein>
    <submittedName>
        <fullName evidence="4">GPI-anchored surface protein, putative</fullName>
    </submittedName>
</protein>